<sequence length="63" mass="7509">MQLCPIQLKYRHPDRCNALRAARIIGKRKGIKLYVYRCPHCQDWHLTHRSSSEFATLKEIHYG</sequence>
<reference evidence="1 2" key="1">
    <citation type="submission" date="2019-07" db="EMBL/GenBank/DDBJ databases">
        <title>Whole genome shotgun sequence of Meiothermus hypogaeus NBRC 106114.</title>
        <authorList>
            <person name="Hosoyama A."/>
            <person name="Uohara A."/>
            <person name="Ohji S."/>
            <person name="Ichikawa N."/>
        </authorList>
    </citation>
    <scope>NUCLEOTIDE SEQUENCE [LARGE SCALE GENOMIC DNA]</scope>
    <source>
        <strain evidence="1 2">NBRC 106114</strain>
    </source>
</reference>
<evidence type="ECO:0000313" key="2">
    <source>
        <dbReference type="Proteomes" id="UP000321197"/>
    </source>
</evidence>
<accession>A0A511R2T0</accession>
<dbReference type="Proteomes" id="UP000321197">
    <property type="component" value="Unassembled WGS sequence"/>
</dbReference>
<comment type="caution">
    <text evidence="1">The sequence shown here is derived from an EMBL/GenBank/DDBJ whole genome shotgun (WGS) entry which is preliminary data.</text>
</comment>
<dbReference type="AlphaFoldDB" id="A0A511R2T0"/>
<organism evidence="1 2">
    <name type="scientific">Meiothermus hypogaeus NBRC 106114</name>
    <dbReference type="NCBI Taxonomy" id="1227553"/>
    <lineage>
        <taxon>Bacteria</taxon>
        <taxon>Thermotogati</taxon>
        <taxon>Deinococcota</taxon>
        <taxon>Deinococci</taxon>
        <taxon>Thermales</taxon>
        <taxon>Thermaceae</taxon>
        <taxon>Meiothermus</taxon>
    </lineage>
</organism>
<dbReference type="EMBL" id="BJXL01000066">
    <property type="protein sequence ID" value="GEM83920.1"/>
    <property type="molecule type" value="Genomic_DNA"/>
</dbReference>
<evidence type="ECO:0000313" key="1">
    <source>
        <dbReference type="EMBL" id="GEM83920.1"/>
    </source>
</evidence>
<proteinExistence type="predicted"/>
<protein>
    <submittedName>
        <fullName evidence="1">Uncharacterized protein</fullName>
    </submittedName>
</protein>
<name>A0A511R2T0_9DEIN</name>
<gene>
    <name evidence="1" type="ORF">MHY01S_20860</name>
</gene>